<dbReference type="InterPro" id="IPR008993">
    <property type="entry name" value="TIMP-like_OB-fold"/>
</dbReference>
<name>A0ABT9B0T5_9ACTN</name>
<evidence type="ECO:0000256" key="1">
    <source>
        <dbReference type="SAM" id="MobiDB-lite"/>
    </source>
</evidence>
<keyword evidence="4" id="KW-1185">Reference proteome</keyword>
<dbReference type="EMBL" id="JAUQTA010000001">
    <property type="protein sequence ID" value="MDO7868327.1"/>
    <property type="molecule type" value="Genomic_DNA"/>
</dbReference>
<feature type="transmembrane region" description="Helical" evidence="2">
    <location>
        <begin position="190"/>
        <end position="212"/>
    </location>
</feature>
<dbReference type="Proteomes" id="UP001233314">
    <property type="component" value="Unassembled WGS sequence"/>
</dbReference>
<evidence type="ECO:0000313" key="3">
    <source>
        <dbReference type="EMBL" id="MDO7868327.1"/>
    </source>
</evidence>
<accession>A0ABT9B0T5</accession>
<keyword evidence="2" id="KW-1133">Transmembrane helix</keyword>
<feature type="region of interest" description="Disordered" evidence="1">
    <location>
        <begin position="159"/>
        <end position="179"/>
    </location>
</feature>
<keyword evidence="2" id="KW-0812">Transmembrane</keyword>
<evidence type="ECO:0000313" key="4">
    <source>
        <dbReference type="Proteomes" id="UP001233314"/>
    </source>
</evidence>
<protein>
    <recommendedName>
        <fullName evidence="5">Tissue inhibitor of metalloproteinase</fullName>
    </recommendedName>
</protein>
<comment type="caution">
    <text evidence="3">The sequence shown here is derived from an EMBL/GenBank/DDBJ whole genome shotgun (WGS) entry which is preliminary data.</text>
</comment>
<dbReference type="Gene3D" id="2.40.50.120">
    <property type="match status" value="1"/>
</dbReference>
<keyword evidence="2" id="KW-0472">Membrane</keyword>
<proteinExistence type="predicted"/>
<dbReference type="RefSeq" id="WP_305027701.1">
    <property type="nucleotide sequence ID" value="NZ_JAUQTA010000001.1"/>
</dbReference>
<evidence type="ECO:0000256" key="2">
    <source>
        <dbReference type="SAM" id="Phobius"/>
    </source>
</evidence>
<dbReference type="SUPFAM" id="SSF50242">
    <property type="entry name" value="TIMP-like"/>
    <property type="match status" value="1"/>
</dbReference>
<reference evidence="3 4" key="1">
    <citation type="submission" date="2023-07" db="EMBL/GenBank/DDBJ databases">
        <title>Nocardioides sp. nov WY-20 isolated from soil.</title>
        <authorList>
            <person name="Liu B."/>
            <person name="Wan Y."/>
        </authorList>
    </citation>
    <scope>NUCLEOTIDE SEQUENCE [LARGE SCALE GENOMIC DNA]</scope>
    <source>
        <strain evidence="3 4">WY-20</strain>
    </source>
</reference>
<sequence length="218" mass="22319">MRVTERASMVARLRRVAALGGVLVLALGSLVLLSATSAFACSCVRKDTADQARAAAEVFVGTITDTQRAGGGLLARGGGSTDWTVEVDRVWKGDPPAEVTVSSSSQATACGVGELPQARPVLFFVSPSGGGSARQVNICGGTSLLRADLEQQVTAALGQPHAPTTGAPHAGDSRAGSRELSPLRPAWSEIAVTGVLLVGSVGLVAAVLVLAIRVRRRR</sequence>
<gene>
    <name evidence="3" type="ORF">Q5722_08085</name>
</gene>
<organism evidence="3 4">
    <name type="scientific">Nocardioides jiangxiensis</name>
    <dbReference type="NCBI Taxonomy" id="3064524"/>
    <lineage>
        <taxon>Bacteria</taxon>
        <taxon>Bacillati</taxon>
        <taxon>Actinomycetota</taxon>
        <taxon>Actinomycetes</taxon>
        <taxon>Propionibacteriales</taxon>
        <taxon>Nocardioidaceae</taxon>
        <taxon>Nocardioides</taxon>
    </lineage>
</organism>
<evidence type="ECO:0008006" key="5">
    <source>
        <dbReference type="Google" id="ProtNLM"/>
    </source>
</evidence>